<gene>
    <name evidence="3" type="ORF">WAZ07_06180</name>
</gene>
<evidence type="ECO:0000256" key="1">
    <source>
        <dbReference type="SAM" id="MobiDB-lite"/>
    </source>
</evidence>
<proteinExistence type="predicted"/>
<comment type="caution">
    <text evidence="3">The sequence shown here is derived from an EMBL/GenBank/DDBJ whole genome shotgun (WGS) entry which is preliminary data.</text>
</comment>
<organism evidence="3 4">
    <name type="scientific">Bacillus bruguierae</name>
    <dbReference type="NCBI Taxonomy" id="3127667"/>
    <lineage>
        <taxon>Bacteria</taxon>
        <taxon>Bacillati</taxon>
        <taxon>Bacillota</taxon>
        <taxon>Bacilli</taxon>
        <taxon>Bacillales</taxon>
        <taxon>Bacillaceae</taxon>
        <taxon>Bacillus</taxon>
    </lineage>
</organism>
<keyword evidence="2" id="KW-1133">Transmembrane helix</keyword>
<feature type="region of interest" description="Disordered" evidence="1">
    <location>
        <begin position="48"/>
        <end position="70"/>
    </location>
</feature>
<reference evidence="3 4" key="1">
    <citation type="submission" date="2024-01" db="EMBL/GenBank/DDBJ databases">
        <title>Seven novel Bacillus-like species.</title>
        <authorList>
            <person name="Liu G."/>
        </authorList>
    </citation>
    <scope>NUCLEOTIDE SEQUENCE [LARGE SCALE GENOMIC DNA]</scope>
    <source>
        <strain evidence="3 4">FJAT-51639</strain>
    </source>
</reference>
<sequence length="70" mass="8238">MLILASGVVMFMLFLCVVIGFTVYKMRVQKVTPQIYYTPFDSISAQSRVEFHKEQEDREERTDEGEDNDR</sequence>
<dbReference type="RefSeq" id="WP_090912308.1">
    <property type="nucleotide sequence ID" value="NZ_JBAWSX010000002.1"/>
</dbReference>
<keyword evidence="2" id="KW-0812">Transmembrane</keyword>
<feature type="transmembrane region" description="Helical" evidence="2">
    <location>
        <begin position="6"/>
        <end position="24"/>
    </location>
</feature>
<dbReference type="EMBL" id="JBAWSX010000002">
    <property type="protein sequence ID" value="MEI4800918.1"/>
    <property type="molecule type" value="Genomic_DNA"/>
</dbReference>
<feature type="compositionally biased region" description="Basic and acidic residues" evidence="1">
    <location>
        <begin position="49"/>
        <end position="61"/>
    </location>
</feature>
<keyword evidence="4" id="KW-1185">Reference proteome</keyword>
<evidence type="ECO:0000256" key="2">
    <source>
        <dbReference type="SAM" id="Phobius"/>
    </source>
</evidence>
<dbReference type="Proteomes" id="UP001372526">
    <property type="component" value="Unassembled WGS sequence"/>
</dbReference>
<evidence type="ECO:0000313" key="3">
    <source>
        <dbReference type="EMBL" id="MEI4800918.1"/>
    </source>
</evidence>
<keyword evidence="2" id="KW-0472">Membrane</keyword>
<evidence type="ECO:0000313" key="4">
    <source>
        <dbReference type="Proteomes" id="UP001372526"/>
    </source>
</evidence>
<name>A0ABU8FDZ7_9BACI</name>
<dbReference type="InterPro" id="IPR025028">
    <property type="entry name" value="DUF3951"/>
</dbReference>
<dbReference type="Pfam" id="PF13131">
    <property type="entry name" value="DUF3951"/>
    <property type="match status" value="1"/>
</dbReference>
<protein>
    <submittedName>
        <fullName evidence="3">DUF3951 domain-containing protein</fullName>
    </submittedName>
</protein>
<accession>A0ABU8FDZ7</accession>